<proteinExistence type="predicted"/>
<dbReference type="PROSITE" id="PS50158">
    <property type="entry name" value="ZF_CCHC"/>
    <property type="match status" value="1"/>
</dbReference>
<comment type="caution">
    <text evidence="3">The sequence shown here is derived from an EMBL/GenBank/DDBJ whole genome shotgun (WGS) entry which is preliminary data.</text>
</comment>
<dbReference type="InterPro" id="IPR036875">
    <property type="entry name" value="Znf_CCHC_sf"/>
</dbReference>
<dbReference type="InterPro" id="IPR001969">
    <property type="entry name" value="Aspartic_peptidase_AS"/>
</dbReference>
<evidence type="ECO:0000313" key="3">
    <source>
        <dbReference type="EMBL" id="CAH0477544.1"/>
    </source>
</evidence>
<name>A0AAU9KUR7_9STRA</name>
<dbReference type="EMBL" id="CAKKTJ010000176">
    <property type="protein sequence ID" value="CAH0477544.1"/>
    <property type="molecule type" value="Genomic_DNA"/>
</dbReference>
<evidence type="ECO:0000256" key="1">
    <source>
        <dbReference type="PROSITE-ProRule" id="PRU00047"/>
    </source>
</evidence>
<gene>
    <name evidence="3" type="ORF">PBS003_LOCUS4289</name>
</gene>
<sequence length="251" mass="27533">MKALKDDLSLAFESPQDEHHHLSAFLALKQGRLSMLGYIQQARHLASSIVTNLINMMTQLCMLVTGMNAGHQLFYLTRKPPTSIEEAFAIVLREDFCVMALRIKYSSPPPATQDPGPMEVDVIEHATYSRRAPNARFRKPVAPKRLVCFRCSKPGHHAAICRAPAPVLSVAASGVTVSADQPINDGNHPAVHYAQLNATTSRNDPRLIVPSFYVDGASRPLRALLDSGATNNVVRAESLPVIPSRLRVHES</sequence>
<keyword evidence="1" id="KW-0862">Zinc</keyword>
<dbReference type="GO" id="GO:0006508">
    <property type="term" value="P:proteolysis"/>
    <property type="evidence" value="ECO:0007669"/>
    <property type="project" value="InterPro"/>
</dbReference>
<dbReference type="GO" id="GO:0003676">
    <property type="term" value="F:nucleic acid binding"/>
    <property type="evidence" value="ECO:0007669"/>
    <property type="project" value="InterPro"/>
</dbReference>
<dbReference type="AlphaFoldDB" id="A0AAU9KUR7"/>
<evidence type="ECO:0000313" key="4">
    <source>
        <dbReference type="Proteomes" id="UP001160483"/>
    </source>
</evidence>
<evidence type="ECO:0000259" key="2">
    <source>
        <dbReference type="PROSITE" id="PS50158"/>
    </source>
</evidence>
<keyword evidence="1" id="KW-0863">Zinc-finger</keyword>
<dbReference type="GO" id="GO:0004190">
    <property type="term" value="F:aspartic-type endopeptidase activity"/>
    <property type="evidence" value="ECO:0007669"/>
    <property type="project" value="InterPro"/>
</dbReference>
<dbReference type="GO" id="GO:0008270">
    <property type="term" value="F:zinc ion binding"/>
    <property type="evidence" value="ECO:0007669"/>
    <property type="project" value="UniProtKB-KW"/>
</dbReference>
<protein>
    <recommendedName>
        <fullName evidence="2">CCHC-type domain-containing protein</fullName>
    </recommendedName>
</protein>
<keyword evidence="1" id="KW-0479">Metal-binding</keyword>
<dbReference type="SUPFAM" id="SSF57756">
    <property type="entry name" value="Retrovirus zinc finger-like domains"/>
    <property type="match status" value="1"/>
</dbReference>
<organism evidence="3 4">
    <name type="scientific">Peronospora belbahrii</name>
    <dbReference type="NCBI Taxonomy" id="622444"/>
    <lineage>
        <taxon>Eukaryota</taxon>
        <taxon>Sar</taxon>
        <taxon>Stramenopiles</taxon>
        <taxon>Oomycota</taxon>
        <taxon>Peronosporomycetes</taxon>
        <taxon>Peronosporales</taxon>
        <taxon>Peronosporaceae</taxon>
        <taxon>Peronospora</taxon>
    </lineage>
</organism>
<dbReference type="InterPro" id="IPR001878">
    <property type="entry name" value="Znf_CCHC"/>
</dbReference>
<accession>A0AAU9KUR7</accession>
<reference evidence="3" key="1">
    <citation type="submission" date="2021-11" db="EMBL/GenBank/DDBJ databases">
        <authorList>
            <person name="Islam A."/>
            <person name="Islam S."/>
            <person name="Flora M.S."/>
            <person name="Rahman M."/>
            <person name="Ziaur R.M."/>
            <person name="Epstein J.H."/>
            <person name="Hassan M."/>
            <person name="Klassen M."/>
            <person name="Woodard K."/>
            <person name="Webb A."/>
            <person name="Webby R.J."/>
            <person name="El Zowalaty M.E."/>
        </authorList>
    </citation>
    <scope>NUCLEOTIDE SEQUENCE</scope>
    <source>
        <strain evidence="3">Pbs3</strain>
    </source>
</reference>
<feature type="domain" description="CCHC-type" evidence="2">
    <location>
        <begin position="148"/>
        <end position="162"/>
    </location>
</feature>
<dbReference type="Proteomes" id="UP001160483">
    <property type="component" value="Unassembled WGS sequence"/>
</dbReference>
<dbReference type="PROSITE" id="PS00141">
    <property type="entry name" value="ASP_PROTEASE"/>
    <property type="match status" value="1"/>
</dbReference>